<dbReference type="PANTHER" id="PTHR30033:SF1">
    <property type="entry name" value="FLAGELLAR HOOK-ASSOCIATED PROTEIN 1"/>
    <property type="match status" value="1"/>
</dbReference>
<dbReference type="Pfam" id="PF06429">
    <property type="entry name" value="Flg_bbr_C"/>
    <property type="match status" value="1"/>
</dbReference>
<feature type="domain" description="Flagellar basal body rod protein N-terminal" evidence="8">
    <location>
        <begin position="8"/>
        <end position="37"/>
    </location>
</feature>
<dbReference type="GO" id="GO:0044780">
    <property type="term" value="P:bacterial-type flagellum assembly"/>
    <property type="evidence" value="ECO:0007669"/>
    <property type="project" value="InterPro"/>
</dbReference>
<gene>
    <name evidence="7 11" type="primary">flgK</name>
    <name evidence="11" type="ORF">FLK61_37660</name>
</gene>
<evidence type="ECO:0000256" key="6">
    <source>
        <dbReference type="ARBA" id="ARBA00023143"/>
    </source>
</evidence>
<evidence type="ECO:0000256" key="7">
    <source>
        <dbReference type="RuleBase" id="RU362065"/>
    </source>
</evidence>
<protein>
    <recommendedName>
        <fullName evidence="4 7">Flagellar hook-associated protein 1</fullName>
        <shortName evidence="7">HAP1</shortName>
    </recommendedName>
</protein>
<keyword evidence="6 7" id="KW-0975">Bacterial flagellum</keyword>
<evidence type="ECO:0000256" key="5">
    <source>
        <dbReference type="ARBA" id="ARBA00022525"/>
    </source>
</evidence>
<evidence type="ECO:0000313" key="12">
    <source>
        <dbReference type="Proteomes" id="UP000318138"/>
    </source>
</evidence>
<evidence type="ECO:0000256" key="1">
    <source>
        <dbReference type="ARBA" id="ARBA00004365"/>
    </source>
</evidence>
<keyword evidence="11" id="KW-0966">Cell projection</keyword>
<name>A0A859FHP7_9BACI</name>
<evidence type="ECO:0000256" key="4">
    <source>
        <dbReference type="ARBA" id="ARBA00016244"/>
    </source>
</evidence>
<dbReference type="PRINTS" id="PR01005">
    <property type="entry name" value="FLGHOOKAP1"/>
</dbReference>
<dbReference type="EMBL" id="CP041372">
    <property type="protein sequence ID" value="QKS72358.1"/>
    <property type="molecule type" value="Genomic_DNA"/>
</dbReference>
<accession>A0A859FHP7</accession>
<dbReference type="NCBIfam" id="TIGR02492">
    <property type="entry name" value="flgK_ends"/>
    <property type="match status" value="1"/>
</dbReference>
<dbReference type="InterPro" id="IPR002371">
    <property type="entry name" value="FlgK"/>
</dbReference>
<dbReference type="Proteomes" id="UP000318138">
    <property type="component" value="Chromosome"/>
</dbReference>
<evidence type="ECO:0000256" key="3">
    <source>
        <dbReference type="ARBA" id="ARBA00009677"/>
    </source>
</evidence>
<comment type="similarity">
    <text evidence="3 7">Belongs to the flagella basal body rod proteins family.</text>
</comment>
<keyword evidence="11" id="KW-0969">Cilium</keyword>
<keyword evidence="11" id="KW-0282">Flagellum</keyword>
<dbReference type="Pfam" id="PF00460">
    <property type="entry name" value="Flg_bb_rod"/>
    <property type="match status" value="1"/>
</dbReference>
<dbReference type="KEGG" id="psua:FLK61_37660"/>
<dbReference type="GO" id="GO:0009424">
    <property type="term" value="C:bacterial-type flagellum hook"/>
    <property type="evidence" value="ECO:0007669"/>
    <property type="project" value="UniProtKB-UniRule"/>
</dbReference>
<comment type="subcellular location">
    <subcellularLocation>
        <location evidence="1 7">Bacterial flagellum</location>
    </subcellularLocation>
    <subcellularLocation>
        <location evidence="2 7">Secreted</location>
    </subcellularLocation>
</comment>
<evidence type="ECO:0000259" key="9">
    <source>
        <dbReference type="Pfam" id="PF06429"/>
    </source>
</evidence>
<dbReference type="GO" id="GO:0005576">
    <property type="term" value="C:extracellular region"/>
    <property type="evidence" value="ECO:0007669"/>
    <property type="project" value="UniProtKB-SubCell"/>
</dbReference>
<dbReference type="InterPro" id="IPR010930">
    <property type="entry name" value="Flg_bb/hook_C_dom"/>
</dbReference>
<dbReference type="Pfam" id="PF22638">
    <property type="entry name" value="FlgK_D1"/>
    <property type="match status" value="1"/>
</dbReference>
<reference evidence="12" key="1">
    <citation type="submission" date="2019-07" db="EMBL/GenBank/DDBJ databases">
        <title>Bacillus alkalisoli sp. nov. isolated from saline soil.</title>
        <authorList>
            <person name="Sun J.-Q."/>
            <person name="Xu L."/>
        </authorList>
    </citation>
    <scope>NUCLEOTIDE SEQUENCE [LARGE SCALE GENOMIC DNA]</scope>
    <source>
        <strain evidence="12">M4U3P1</strain>
    </source>
</reference>
<feature type="domain" description="Flagellar basal-body/hook protein C-terminal" evidence="9">
    <location>
        <begin position="498"/>
        <end position="535"/>
    </location>
</feature>
<feature type="domain" description="Flagellar hook-associated protein FlgK helical" evidence="10">
    <location>
        <begin position="102"/>
        <end position="388"/>
    </location>
</feature>
<evidence type="ECO:0000313" key="11">
    <source>
        <dbReference type="EMBL" id="QKS72358.1"/>
    </source>
</evidence>
<evidence type="ECO:0000256" key="2">
    <source>
        <dbReference type="ARBA" id="ARBA00004613"/>
    </source>
</evidence>
<sequence length="542" mass="59147">MLSTFSGLETMRRALFTNQVALQTVGHNIANANTPGYSRQRVNMTQTEAFPNPAFNKPGIPGQLGTGVRAGEIERVREAFLDLQFREENHKNGYWGARLDALEKMEDILNEPSESNIAKSMDQFWGSLQDLSVNPEDDGARSVVRQSGIALAETARASYEAIEAIQRDYQSQIKVQEDSMNSILRQINSLNLQIASVEPHGYLPNDLYDQRDLLVDELSGYINIGIEPVESGGMAKASAAGKYDIYLLDAQGKRMVDGSGDPIRLIDSSENKAYVISSNTATSSVTGKDAVRSIQITDPADATANVTVDFTDFSSRGKYQGTIESFGYIANPGDATADFVEAGIFSDMLKELDVMFSAFITEFNNVHSDNWSLSEINNNNTKVGIDFFSFDTTLNNSGGYFAGITKDFNISQAIRNSRDNIAAAGPTGQAFAGDGSGALLLSGVKDRTLDFGGNTTNVQSFYQSVIGEMAVDTREARRLENNTGLLRDSVDQNRKAVSSVSLDEEMSLMIQFQHAYNASARNLTAIDEMLDRIINGMGVVGR</sequence>
<dbReference type="GO" id="GO:0005198">
    <property type="term" value="F:structural molecule activity"/>
    <property type="evidence" value="ECO:0007669"/>
    <property type="project" value="UniProtKB-UniRule"/>
</dbReference>
<dbReference type="PANTHER" id="PTHR30033">
    <property type="entry name" value="FLAGELLAR HOOK-ASSOCIATED PROTEIN 1"/>
    <property type="match status" value="1"/>
</dbReference>
<dbReference type="AlphaFoldDB" id="A0A859FHP7"/>
<dbReference type="SUPFAM" id="SSF64518">
    <property type="entry name" value="Phase 1 flagellin"/>
    <property type="match status" value="1"/>
</dbReference>
<evidence type="ECO:0000259" key="10">
    <source>
        <dbReference type="Pfam" id="PF22638"/>
    </source>
</evidence>
<organism evidence="11 12">
    <name type="scientific">Paenalkalicoccus suaedae</name>
    <dbReference type="NCBI Taxonomy" id="2592382"/>
    <lineage>
        <taxon>Bacteria</taxon>
        <taxon>Bacillati</taxon>
        <taxon>Bacillota</taxon>
        <taxon>Bacilli</taxon>
        <taxon>Bacillales</taxon>
        <taxon>Bacillaceae</taxon>
        <taxon>Paenalkalicoccus</taxon>
    </lineage>
</organism>
<proteinExistence type="inferred from homology"/>
<evidence type="ECO:0000259" key="8">
    <source>
        <dbReference type="Pfam" id="PF00460"/>
    </source>
</evidence>
<keyword evidence="5 7" id="KW-0964">Secreted</keyword>
<dbReference type="InterPro" id="IPR001444">
    <property type="entry name" value="Flag_bb_rod_N"/>
</dbReference>
<dbReference type="InterPro" id="IPR053927">
    <property type="entry name" value="FlgK_helical"/>
</dbReference>
<keyword evidence="12" id="KW-1185">Reference proteome</keyword>
<dbReference type="RefSeq" id="WP_176010338.1">
    <property type="nucleotide sequence ID" value="NZ_CP041372.2"/>
</dbReference>